<evidence type="ECO:0000313" key="1">
    <source>
        <dbReference type="EMBL" id="AOO74017.1"/>
    </source>
</evidence>
<evidence type="ECO:0000313" key="2">
    <source>
        <dbReference type="Proteomes" id="UP000094723"/>
    </source>
</evidence>
<gene>
    <name evidence="1" type="ORF">BHF65_07245</name>
</gene>
<dbReference type="EMBL" id="CP017107">
    <property type="protein sequence ID" value="AOO74017.1"/>
    <property type="molecule type" value="Genomic_DNA"/>
</dbReference>
<protein>
    <submittedName>
        <fullName evidence="1">Uncharacterized protein</fullName>
    </submittedName>
</protein>
<dbReference type="RefSeq" id="WP_069469367.1">
    <property type="nucleotide sequence ID" value="NZ_CP017107.1"/>
</dbReference>
<reference evidence="1 2" key="1">
    <citation type="submission" date="2016-09" db="EMBL/GenBank/DDBJ databases">
        <title>Complete Genome Sequence of Lactobacillus salivarius Jin.</title>
        <authorList>
            <person name="Jin N."/>
            <person name="Li C."/>
            <person name="Wang M."/>
            <person name="Ren D."/>
            <person name="Di Y."/>
            <person name="Pan R."/>
            <person name="Du S."/>
            <person name="Lu H."/>
            <person name="Li X."/>
            <person name="Tian M."/>
        </authorList>
    </citation>
    <scope>NUCLEOTIDE SEQUENCE [LARGE SCALE GENOMIC DNA]</scope>
    <source>
        <strain evidence="1 2">CICC 23174</strain>
    </source>
</reference>
<name>A0A1D7TST5_9LACO</name>
<dbReference type="AlphaFoldDB" id="A0A1D7TST5"/>
<organism evidence="1 2">
    <name type="scientific">Ligilactobacillus salivarius</name>
    <dbReference type="NCBI Taxonomy" id="1624"/>
    <lineage>
        <taxon>Bacteria</taxon>
        <taxon>Bacillati</taxon>
        <taxon>Bacillota</taxon>
        <taxon>Bacilli</taxon>
        <taxon>Lactobacillales</taxon>
        <taxon>Lactobacillaceae</taxon>
        <taxon>Ligilactobacillus</taxon>
    </lineage>
</organism>
<sequence>MIGLSMLVVGILLGLMLAPVIDGIEDGTFWNWGDEDGSNR</sequence>
<accession>A0A1D7TST5</accession>
<dbReference type="Proteomes" id="UP000094723">
    <property type="component" value="Chromosome"/>
</dbReference>
<proteinExistence type="predicted"/>